<evidence type="ECO:0000313" key="2">
    <source>
        <dbReference type="Proteomes" id="UP000436694"/>
    </source>
</evidence>
<gene>
    <name evidence="1" type="ORF">GG681_12260</name>
</gene>
<proteinExistence type="predicted"/>
<dbReference type="AlphaFoldDB" id="A0A844AMV3"/>
<accession>A0A844AMV3</accession>
<dbReference type="InterPro" id="IPR052551">
    <property type="entry name" value="UV-DNA_repair_photolyase"/>
</dbReference>
<dbReference type="Proteomes" id="UP000436694">
    <property type="component" value="Unassembled WGS sequence"/>
</dbReference>
<reference evidence="1 2" key="1">
    <citation type="submission" date="2019-10" db="EMBL/GenBank/DDBJ databases">
        <title>Epibacterium sp. nov., isolated from seawater.</title>
        <authorList>
            <person name="Zhang X."/>
            <person name="Li N."/>
        </authorList>
    </citation>
    <scope>NUCLEOTIDE SEQUENCE [LARGE SCALE GENOMIC DNA]</scope>
    <source>
        <strain evidence="1 2">SM1969</strain>
    </source>
</reference>
<dbReference type="PANTHER" id="PTHR38657">
    <property type="entry name" value="SLR1343 PROTEIN"/>
    <property type="match status" value="1"/>
</dbReference>
<sequence length="131" mass="14266">MTGPQSPCHGSAGGQCLSGGSRLRCGLGGRCAGLTVARATVLDPGEYRLSARRDHAYAHHIQRLMMTGNFAPLAGEGASSFNSLYWDFTQRNRKSLGASPRLGHLYRTWDRMSADTQNDYLESAQNFLSTL</sequence>
<name>A0A844AMV3_9RHOB</name>
<dbReference type="EMBL" id="WIXK01000005">
    <property type="protein sequence ID" value="MQY43419.1"/>
    <property type="molecule type" value="Genomic_DNA"/>
</dbReference>
<comment type="caution">
    <text evidence="1">The sequence shown here is derived from an EMBL/GenBank/DDBJ whole genome shotgun (WGS) entry which is preliminary data.</text>
</comment>
<protein>
    <submittedName>
        <fullName evidence="1">Uncharacterized protein</fullName>
    </submittedName>
</protein>
<organism evidence="1 2">
    <name type="scientific">Tritonibacter aquimaris</name>
    <dbReference type="NCBI Taxonomy" id="2663379"/>
    <lineage>
        <taxon>Bacteria</taxon>
        <taxon>Pseudomonadati</taxon>
        <taxon>Pseudomonadota</taxon>
        <taxon>Alphaproteobacteria</taxon>
        <taxon>Rhodobacterales</taxon>
        <taxon>Paracoccaceae</taxon>
        <taxon>Tritonibacter</taxon>
    </lineage>
</organism>
<dbReference type="PANTHER" id="PTHR38657:SF1">
    <property type="entry name" value="SLR1343 PROTEIN"/>
    <property type="match status" value="1"/>
</dbReference>
<dbReference type="Gene3D" id="1.10.10.1710">
    <property type="entry name" value="Deoxyribodipyrimidine photolyase-related"/>
    <property type="match status" value="1"/>
</dbReference>
<keyword evidence="2" id="KW-1185">Reference proteome</keyword>
<dbReference type="RefSeq" id="WP_153548290.1">
    <property type="nucleotide sequence ID" value="NZ_WIXK01000005.1"/>
</dbReference>
<evidence type="ECO:0000313" key="1">
    <source>
        <dbReference type="EMBL" id="MQY43419.1"/>
    </source>
</evidence>